<dbReference type="InterPro" id="IPR053780">
    <property type="entry name" value="Gp66-like"/>
</dbReference>
<dbReference type="EMBL" id="CP032413">
    <property type="protein sequence ID" value="AYB48187.1"/>
    <property type="molecule type" value="Genomic_DNA"/>
</dbReference>
<gene>
    <name evidence="1" type="ORF">D5F53_32590</name>
</gene>
<dbReference type="SUPFAM" id="SSF55729">
    <property type="entry name" value="Acyl-CoA N-acyltransferases (Nat)"/>
    <property type="match status" value="1"/>
</dbReference>
<evidence type="ECO:0008006" key="3">
    <source>
        <dbReference type="Google" id="ProtNLM"/>
    </source>
</evidence>
<dbReference type="Proteomes" id="UP000266552">
    <property type="component" value="Plasmid pAZOPL1"/>
</dbReference>
<dbReference type="KEGG" id="plw:D5F53_32590"/>
<dbReference type="NCBIfam" id="NF045478">
    <property type="entry name" value="XF1762_fam"/>
    <property type="match status" value="1"/>
</dbReference>
<organism evidence="1 2">
    <name type="scientific">Paenibacillus lautus</name>
    <name type="common">Bacillus lautus</name>
    <dbReference type="NCBI Taxonomy" id="1401"/>
    <lineage>
        <taxon>Bacteria</taxon>
        <taxon>Bacillati</taxon>
        <taxon>Bacillota</taxon>
        <taxon>Bacilli</taxon>
        <taxon>Bacillales</taxon>
        <taxon>Paenibacillaceae</taxon>
        <taxon>Paenibacillus</taxon>
    </lineage>
</organism>
<geneLocation type="plasmid" evidence="1 2">
    <name>pAZOPL1</name>
</geneLocation>
<protein>
    <recommendedName>
        <fullName evidence="3">N-acetyltransferase domain-containing protein</fullName>
    </recommendedName>
</protein>
<accession>A0A385U0M4</accession>
<evidence type="ECO:0000313" key="1">
    <source>
        <dbReference type="EMBL" id="AYB48187.1"/>
    </source>
</evidence>
<keyword evidence="2" id="KW-1185">Reference proteome</keyword>
<dbReference type="InterPro" id="IPR016181">
    <property type="entry name" value="Acyl_CoA_acyltransferase"/>
</dbReference>
<keyword evidence="1" id="KW-0614">Plasmid</keyword>
<reference evidence="1 2" key="1">
    <citation type="submission" date="2018-09" db="EMBL/GenBank/DDBJ databases">
        <title>Genome Sequence of Paenibacillus lautus Strain E7593-69, Azo Dye-Degrading Bacteria, Isolated from Commercial Tattoo Inks.</title>
        <authorList>
            <person name="Nho S.W."/>
            <person name="Kim S.-J."/>
            <person name="Kweon O."/>
            <person name="Cerniglia C.E."/>
        </authorList>
    </citation>
    <scope>NUCLEOTIDE SEQUENCE [LARGE SCALE GENOMIC DNA]</scope>
    <source>
        <strain evidence="1 2">E7593-69</strain>
        <plasmid evidence="1 2">pAZOPL1</plasmid>
    </source>
</reference>
<proteinExistence type="predicted"/>
<dbReference type="AlphaFoldDB" id="A0A385U0M4"/>
<name>A0A385U0M4_PAELA</name>
<sequence>MSHITTSSRKCEQFYWVFINEDLKRYMVLSDEELDSADSLRWELMNEGFDVLWDSALSRKQATRYMKYLYPDCRKFELVPVPVTFKEACNFIDMYHRHHPAPQGMKFALGFSNGRSLIGVLTAGRPVSRFRDNGQTLEVTRLCVQRAYKNVCSKLYAAAARVAKEMGYHSLITYTLVEEAGSSLRAAGFRFDGISPGGSWRSHGRRRQDRHPTGPKKIWVMDLRTCKEK</sequence>
<evidence type="ECO:0000313" key="2">
    <source>
        <dbReference type="Proteomes" id="UP000266552"/>
    </source>
</evidence>